<evidence type="ECO:0000313" key="3">
    <source>
        <dbReference type="Proteomes" id="UP001330184"/>
    </source>
</evidence>
<keyword evidence="1" id="KW-1133">Transmembrane helix</keyword>
<dbReference type="RefSeq" id="WP_338193806.1">
    <property type="nucleotide sequence ID" value="NZ_AP027268.1"/>
</dbReference>
<keyword evidence="1" id="KW-0472">Membrane</keyword>
<dbReference type="EMBL" id="AP027268">
    <property type="protein sequence ID" value="BDW93376.1"/>
    <property type="molecule type" value="Genomic_DNA"/>
</dbReference>
<feature type="transmembrane region" description="Helical" evidence="1">
    <location>
        <begin position="6"/>
        <end position="26"/>
    </location>
</feature>
<evidence type="ECO:0000313" key="2">
    <source>
        <dbReference type="EMBL" id="BDW93376.1"/>
    </source>
</evidence>
<gene>
    <name evidence="2" type="ORF">MACH07_22080</name>
</gene>
<organism evidence="2 3">
    <name type="scientific">Flagellimonas marinaquae</name>
    <dbReference type="NCBI Taxonomy" id="254955"/>
    <lineage>
        <taxon>Bacteria</taxon>
        <taxon>Pseudomonadati</taxon>
        <taxon>Bacteroidota</taxon>
        <taxon>Flavobacteriia</taxon>
        <taxon>Flavobacteriales</taxon>
        <taxon>Flavobacteriaceae</taxon>
        <taxon>Flagellimonas</taxon>
    </lineage>
</organism>
<dbReference type="AlphaFoldDB" id="A0AA48I0A3"/>
<proteinExistence type="predicted"/>
<name>A0AA48I0A3_9FLAO</name>
<sequence length="145" mass="17415">MKKNYVLAVILLLFIIGFLYFPKNFVSPKSHFSKKEPVNIYLEFKKGGNLEYHSNNPNDNFIIDKVQEMDSFYSELESLEFDLWAPNRGDRDYSVYINLGEYRENKYDLKMSRINGDYVFFFKEGLYRNRELANKIDRYLEISKK</sequence>
<accession>A0AA48I0A3</accession>
<evidence type="ECO:0000256" key="1">
    <source>
        <dbReference type="SAM" id="Phobius"/>
    </source>
</evidence>
<keyword evidence="1" id="KW-0812">Transmembrane</keyword>
<reference evidence="2 3" key="1">
    <citation type="submission" date="2023-01" db="EMBL/GenBank/DDBJ databases">
        <title>Complete genome sequence of Muricauda aquimarina strain IFOP_LL357.</title>
        <authorList>
            <person name="Gajardo G."/>
            <person name="Ueki S."/>
            <person name="Maruyama F."/>
        </authorList>
    </citation>
    <scope>NUCLEOTIDE SEQUENCE [LARGE SCALE GENOMIC DNA]</scope>
    <source>
        <strain evidence="2 3">IFOP_LL357</strain>
    </source>
</reference>
<keyword evidence="3" id="KW-1185">Reference proteome</keyword>
<protein>
    <submittedName>
        <fullName evidence="2">Uncharacterized protein</fullName>
    </submittedName>
</protein>
<dbReference type="Proteomes" id="UP001330184">
    <property type="component" value="Chromosome"/>
</dbReference>